<keyword evidence="2" id="KW-1185">Reference proteome</keyword>
<protein>
    <submittedName>
        <fullName evidence="1">Uncharacterized protein</fullName>
    </submittedName>
</protein>
<accession>A0A1H3D3D2</accession>
<dbReference type="Proteomes" id="UP000199441">
    <property type="component" value="Unassembled WGS sequence"/>
</dbReference>
<proteinExistence type="predicted"/>
<dbReference type="OrthoDB" id="7796826at2"/>
<gene>
    <name evidence="1" type="ORF">SAMN04488001_0011</name>
</gene>
<name>A0A1H3D3D2_9RHOB</name>
<reference evidence="2" key="1">
    <citation type="submission" date="2016-10" db="EMBL/GenBank/DDBJ databases">
        <authorList>
            <person name="Varghese N."/>
            <person name="Submissions S."/>
        </authorList>
    </citation>
    <scope>NUCLEOTIDE SEQUENCE [LARGE SCALE GENOMIC DNA]</scope>
    <source>
        <strain evidence="2">DSM 26922</strain>
    </source>
</reference>
<organism evidence="1 2">
    <name type="scientific">Litoreibacter albidus</name>
    <dbReference type="NCBI Taxonomy" id="670155"/>
    <lineage>
        <taxon>Bacteria</taxon>
        <taxon>Pseudomonadati</taxon>
        <taxon>Pseudomonadota</taxon>
        <taxon>Alphaproteobacteria</taxon>
        <taxon>Rhodobacterales</taxon>
        <taxon>Roseobacteraceae</taxon>
        <taxon>Litoreibacter</taxon>
    </lineage>
</organism>
<sequence>MSICMDCGDFELIYVPSCGDPAVGDSVVLMYAKEDWEEMKTEISFMDAAFKTVEDARRADDPDRVASAQDELARLMKDYIKPDVTMPSKHMVQGYQVYGKKWTYVRSDKMKNHTRSYKIPTNLRTANSTGANSPKQLDRGALGRAWDKIAQDIDKDLKRGITGQRIKGTVYSTTFFDGNLNELLKSRWLDWVDAVNDSLTYATDFNSSNFDLSAAAQLFRGYAGFRTQLGYDPKDGSFGISAGAEARAVLAEAKADLSGYLPDRDGWHALIDWADGDPSQGGSTSSSASQLDFGYFRFRARIGVDAMVGASVMGTIGIEYVPKVDGKVTGKGSSAGGKGEVAVGAFAGVEASANVKGGLEWDNPEKRAANAGRHGWATVFEVGVQISANAGIGAEAYFKIELDSTSGKLYARCGAQLVIGVGAKGGVTAAVGLNTAFDFVVYVYHQLVANDFSILRFISNAAFEAIKALAYYLIVKPAQYVVGELGDLVKSALSAVSEMFSSAQEAEDFARRIQARPDALTFAPPETKGMILYRLGETFTFSREEYQEGAILVVMDTIQSAREWEQVIERVSKNGSKTGKVAGMARLNGVLDFGSQTKFNAKVLEIESQREIAPDTPTRYYA</sequence>
<dbReference type="AlphaFoldDB" id="A0A1H3D3D2"/>
<evidence type="ECO:0000313" key="2">
    <source>
        <dbReference type="Proteomes" id="UP000199441"/>
    </source>
</evidence>
<evidence type="ECO:0000313" key="1">
    <source>
        <dbReference type="EMBL" id="SDX60911.1"/>
    </source>
</evidence>
<dbReference type="EMBL" id="FNOI01000010">
    <property type="protein sequence ID" value="SDX60911.1"/>
    <property type="molecule type" value="Genomic_DNA"/>
</dbReference>
<dbReference type="STRING" id="670155.SAMN04488001_0011"/>
<dbReference type="RefSeq" id="WP_089948721.1">
    <property type="nucleotide sequence ID" value="NZ_FNOI01000010.1"/>
</dbReference>